<dbReference type="EMBL" id="GL764809">
    <property type="protein sequence ID" value="EFZ17170.1"/>
    <property type="molecule type" value="Genomic_DNA"/>
</dbReference>
<gene>
    <name evidence="1" type="ORF">SINV_10527</name>
</gene>
<accession>E9IQI4</accession>
<protein>
    <submittedName>
        <fullName evidence="1">Uncharacterized protein</fullName>
    </submittedName>
</protein>
<feature type="non-terminal residue" evidence="1">
    <location>
        <position position="229"/>
    </location>
</feature>
<evidence type="ECO:0000313" key="1">
    <source>
        <dbReference type="EMBL" id="EFZ17170.1"/>
    </source>
</evidence>
<dbReference type="HOGENOM" id="CLU_1211125_0_0_1"/>
<name>E9IQI4_SOLIN</name>
<reference evidence="1" key="1">
    <citation type="journal article" date="2011" name="Proc. Natl. Acad. Sci. U.S.A.">
        <title>The genome of the fire ant Solenopsis invicta.</title>
        <authorList>
            <person name="Wurm Y."/>
            <person name="Wang J."/>
            <person name="Riba-Grognuz O."/>
            <person name="Corona M."/>
            <person name="Nygaard S."/>
            <person name="Hunt B.G."/>
            <person name="Ingram K.K."/>
            <person name="Falquet L."/>
            <person name="Nipitwattanaphon M."/>
            <person name="Gotzek D."/>
            <person name="Dijkstra M.B."/>
            <person name="Oettler J."/>
            <person name="Comtesse F."/>
            <person name="Shih C.J."/>
            <person name="Wu W.J."/>
            <person name="Yang C.C."/>
            <person name="Thomas J."/>
            <person name="Beaudoing E."/>
            <person name="Pradervand S."/>
            <person name="Flegel V."/>
            <person name="Cook E.D."/>
            <person name="Fabbretti R."/>
            <person name="Stockinger H."/>
            <person name="Long L."/>
            <person name="Farmerie W.G."/>
            <person name="Oakey J."/>
            <person name="Boomsma J.J."/>
            <person name="Pamilo P."/>
            <person name="Yi S.V."/>
            <person name="Heinze J."/>
            <person name="Goodisman M.A."/>
            <person name="Farinelli L."/>
            <person name="Harshman K."/>
            <person name="Hulo N."/>
            <person name="Cerutti L."/>
            <person name="Xenarios I."/>
            <person name="Shoemaker D."/>
            <person name="Keller L."/>
        </authorList>
    </citation>
    <scope>NUCLEOTIDE SEQUENCE [LARGE SCALE GENOMIC DNA]</scope>
</reference>
<sequence length="229" mass="26414">MVKCLVPGYFMTNSLDKYKNKFQKVLEQNIKIRFHRILITLYLSNQFQELWLKYVVMNDSDNDNDNDSEQQTVANNKHPCTIFNSLHHGIARRATPSNQAYFIKKSVVSYIPLNHILNKQKLYVPTLRPNAVADRIIMAMRCNEKYAIIPGYLQILLTLKWIFPWPCVAMFLRGLVRDASPSHDSSKLYTDAATTIAEEECTVPPSKDQNNAAIHQQLARRVSSSERKP</sequence>
<dbReference type="AlphaFoldDB" id="E9IQI4"/>
<proteinExistence type="predicted"/>
<organism>
    <name type="scientific">Solenopsis invicta</name>
    <name type="common">Red imported fire ant</name>
    <name type="synonym">Solenopsis wagneri</name>
    <dbReference type="NCBI Taxonomy" id="13686"/>
    <lineage>
        <taxon>Eukaryota</taxon>
        <taxon>Metazoa</taxon>
        <taxon>Ecdysozoa</taxon>
        <taxon>Arthropoda</taxon>
        <taxon>Hexapoda</taxon>
        <taxon>Insecta</taxon>
        <taxon>Pterygota</taxon>
        <taxon>Neoptera</taxon>
        <taxon>Endopterygota</taxon>
        <taxon>Hymenoptera</taxon>
        <taxon>Apocrita</taxon>
        <taxon>Aculeata</taxon>
        <taxon>Formicoidea</taxon>
        <taxon>Formicidae</taxon>
        <taxon>Myrmicinae</taxon>
        <taxon>Solenopsis</taxon>
    </lineage>
</organism>